<evidence type="ECO:0000259" key="1">
    <source>
        <dbReference type="SMART" id="SM00860"/>
    </source>
</evidence>
<dbReference type="Pfam" id="PF09346">
    <property type="entry name" value="SMI1_KNR4"/>
    <property type="match status" value="1"/>
</dbReference>
<dbReference type="Proteomes" id="UP001196661">
    <property type="component" value="Unassembled WGS sequence"/>
</dbReference>
<evidence type="ECO:0000313" key="3">
    <source>
        <dbReference type="Proteomes" id="UP001196661"/>
    </source>
</evidence>
<gene>
    <name evidence="2" type="ORF">IXB28_12190</name>
</gene>
<reference evidence="2 3" key="1">
    <citation type="journal article" date="2021" name="Mar. Drugs">
        <title>Genome Reduction and Secondary Metabolism of the Marine Sponge-Associated Cyanobacterium Leptothoe.</title>
        <authorList>
            <person name="Konstantinou D."/>
            <person name="Popin R.V."/>
            <person name="Fewer D.P."/>
            <person name="Sivonen K."/>
            <person name="Gkelis S."/>
        </authorList>
    </citation>
    <scope>NUCLEOTIDE SEQUENCE [LARGE SCALE GENOMIC DNA]</scope>
    <source>
        <strain evidence="2 3">TAU-MAC 1615</strain>
    </source>
</reference>
<keyword evidence="3" id="KW-1185">Reference proteome</keyword>
<feature type="domain" description="Knr4/Smi1-like" evidence="1">
    <location>
        <begin position="39"/>
        <end position="195"/>
    </location>
</feature>
<sequence>MSSFNWLGFLTRWSQDILRSKHIQPQDSQQPQAWLGYPGATEEQLQAAEARLGQKLPPSYRAFLKVSNGWQETTPFIQDLGSSVDITWFATQYPDWLNRWIQRYRSNSFWGTHGATTIGYVSDQDYFTYGAPQDCRHLRMEYLQKTLAISAVNDAAIYLLNPEVVTEDGEWEAWFLADWLPGADRYPSFQALMEAECRNSQELRQEFTPPDTSIELSVVSNTDVQPRWQVSCHLWPGIEIERLCQWIIERVEQVVYSC</sequence>
<dbReference type="InterPro" id="IPR018958">
    <property type="entry name" value="Knr4/Smi1-like_dom"/>
</dbReference>
<name>A0ABS5Y581_9CYAN</name>
<organism evidence="2 3">
    <name type="scientific">Leptothoe kymatousa TAU-MAC 1615</name>
    <dbReference type="NCBI Taxonomy" id="2364775"/>
    <lineage>
        <taxon>Bacteria</taxon>
        <taxon>Bacillati</taxon>
        <taxon>Cyanobacteriota</taxon>
        <taxon>Cyanophyceae</taxon>
        <taxon>Nodosilineales</taxon>
        <taxon>Cymatolegaceae</taxon>
        <taxon>Leptothoe</taxon>
        <taxon>Leptothoe kymatousa</taxon>
    </lineage>
</organism>
<proteinExistence type="predicted"/>
<dbReference type="SUPFAM" id="SSF160631">
    <property type="entry name" value="SMI1/KNR4-like"/>
    <property type="match status" value="1"/>
</dbReference>
<dbReference type="RefSeq" id="WP_215618870.1">
    <property type="nucleotide sequence ID" value="NZ_JADOER010000011.1"/>
</dbReference>
<evidence type="ECO:0000313" key="2">
    <source>
        <dbReference type="EMBL" id="MBT9312971.1"/>
    </source>
</evidence>
<dbReference type="EMBL" id="JADOER010000011">
    <property type="protein sequence ID" value="MBT9312971.1"/>
    <property type="molecule type" value="Genomic_DNA"/>
</dbReference>
<protein>
    <submittedName>
        <fullName evidence="2">SMI1/KNR4 family protein</fullName>
    </submittedName>
</protein>
<dbReference type="SMART" id="SM00860">
    <property type="entry name" value="SMI1_KNR4"/>
    <property type="match status" value="1"/>
</dbReference>
<accession>A0ABS5Y581</accession>
<dbReference type="Gene3D" id="3.40.1580.10">
    <property type="entry name" value="SMI1/KNR4-like"/>
    <property type="match status" value="1"/>
</dbReference>
<dbReference type="InterPro" id="IPR037883">
    <property type="entry name" value="Knr4/Smi1-like_sf"/>
</dbReference>
<comment type="caution">
    <text evidence="2">The sequence shown here is derived from an EMBL/GenBank/DDBJ whole genome shotgun (WGS) entry which is preliminary data.</text>
</comment>